<name>A0A0H3CUS4_ENTCC</name>
<dbReference type="EMBL" id="CP001920">
    <property type="protein sequence ID" value="ADF65019.1"/>
    <property type="molecule type" value="Genomic_DNA"/>
</dbReference>
<proteinExistence type="predicted"/>
<dbReference type="EnsemblBacteria" id="ADF65019">
    <property type="protein sequence ID" value="ADF65019"/>
    <property type="gene ID" value="ECL_B057"/>
</dbReference>
<dbReference type="AlphaFoldDB" id="A0A0H3CUS4"/>
<dbReference type="Proteomes" id="UP000002363">
    <property type="component" value="Plasmid pECL_B"/>
</dbReference>
<dbReference type="KEGG" id="enc:ECL_B057"/>
<organism evidence="1 2">
    <name type="scientific">Enterobacter cloacae subsp. cloacae (strain ATCC 13047 / DSM 30054 / NBRC 13535 / NCTC 10005 / WDCM 00083 / NCDC 279-56)</name>
    <dbReference type="NCBI Taxonomy" id="716541"/>
    <lineage>
        <taxon>Bacteria</taxon>
        <taxon>Pseudomonadati</taxon>
        <taxon>Pseudomonadota</taxon>
        <taxon>Gammaproteobacteria</taxon>
        <taxon>Enterobacterales</taxon>
        <taxon>Enterobacteriaceae</taxon>
        <taxon>Enterobacter</taxon>
        <taxon>Enterobacter cloacae complex</taxon>
    </lineage>
</organism>
<dbReference type="OrthoDB" id="9964536at2"/>
<protein>
    <submittedName>
        <fullName evidence="1">Uncharacterized protein</fullName>
    </submittedName>
</protein>
<dbReference type="PATRIC" id="fig|716541.4.peg.255"/>
<evidence type="ECO:0000313" key="1">
    <source>
        <dbReference type="EMBL" id="ADF65019.1"/>
    </source>
</evidence>
<reference evidence="1 2" key="1">
    <citation type="journal article" date="2010" name="J. Bacteriol.">
        <title>Complete genome sequence of Enterobacter cloacae subsp. cloacae type strain ATCC 13047.</title>
        <authorList>
            <person name="Ren Y."/>
            <person name="Ren Y."/>
            <person name="Zhou Z."/>
            <person name="Guo X."/>
            <person name="Li Y."/>
            <person name="Feng L."/>
            <person name="Wang L."/>
        </authorList>
    </citation>
    <scope>NUCLEOTIDE SEQUENCE [LARGE SCALE GENOMIC DNA]</scope>
    <source>
        <strain evidence="2">ATCC 13047 / DSM 30054 / NBRC 13535 / NCTC 10005 / WDCM 00083 / NCDC 279-56</strain>
        <plasmid evidence="1">pECL_B</plasmid>
    </source>
</reference>
<accession>A0A0H3CUS4</accession>
<geneLocation type="plasmid" evidence="1 2">
    <name>pECL_B</name>
</geneLocation>
<keyword evidence="2" id="KW-1185">Reference proteome</keyword>
<keyword evidence="1" id="KW-0614">Plasmid</keyword>
<sequence length="146" mass="16318">MSGKREGVKGYKQIHLKKFSKTISHNLRLLALSRDLPQYELHDKIITDFIEDAEMIQRPPVIDQSGENVSSADTQELTAALSARLVIQQPPLVDQCGYNVFIGPEAQERAAALSAKLKIPESEIFYSALFAFADRYKLSQPLDKVG</sequence>
<gene>
    <name evidence="1" type="ordered locus">ECL_B057</name>
</gene>
<evidence type="ECO:0000313" key="2">
    <source>
        <dbReference type="Proteomes" id="UP000002363"/>
    </source>
</evidence>
<dbReference type="HOGENOM" id="CLU_148552_0_0_6"/>
<dbReference type="RefSeq" id="WP_013087327.1">
    <property type="nucleotide sequence ID" value="NC_014108.1"/>
</dbReference>